<accession>I4YQR3</accession>
<dbReference type="AlphaFoldDB" id="I4YQR3"/>
<dbReference type="PATRIC" id="fig|864069.3.peg.3085"/>
<gene>
    <name evidence="1" type="ORF">MicloDRAFT_00028540</name>
</gene>
<evidence type="ECO:0000313" key="1">
    <source>
        <dbReference type="EMBL" id="EIM26305.1"/>
    </source>
</evidence>
<dbReference type="Proteomes" id="UP000003947">
    <property type="component" value="Unassembled WGS sequence"/>
</dbReference>
<sequence length="43" mass="4743">MVPADQRICENARVIDDQMCDGGTVLIADLKREIIKSDLLVSP</sequence>
<name>I4YQR3_9HYPH</name>
<keyword evidence="2" id="KW-1185">Reference proteome</keyword>
<proteinExistence type="predicted"/>
<evidence type="ECO:0000313" key="2">
    <source>
        <dbReference type="Proteomes" id="UP000003947"/>
    </source>
</evidence>
<dbReference type="EMBL" id="JH660645">
    <property type="protein sequence ID" value="EIM26305.1"/>
    <property type="molecule type" value="Genomic_DNA"/>
</dbReference>
<dbReference type="HOGENOM" id="CLU_3236071_0_0_5"/>
<organism evidence="1 2">
    <name type="scientific">Microvirga lotononidis</name>
    <dbReference type="NCBI Taxonomy" id="864069"/>
    <lineage>
        <taxon>Bacteria</taxon>
        <taxon>Pseudomonadati</taxon>
        <taxon>Pseudomonadota</taxon>
        <taxon>Alphaproteobacteria</taxon>
        <taxon>Hyphomicrobiales</taxon>
        <taxon>Methylobacteriaceae</taxon>
        <taxon>Microvirga</taxon>
    </lineage>
</organism>
<protein>
    <submittedName>
        <fullName evidence="1">Uncharacterized protein</fullName>
    </submittedName>
</protein>
<reference evidence="1 2" key="1">
    <citation type="submission" date="2012-02" db="EMBL/GenBank/DDBJ databases">
        <title>Improved High-Quality Draft sequence of Microvirga sp. WSM3557.</title>
        <authorList>
            <consortium name="US DOE Joint Genome Institute"/>
            <person name="Lucas S."/>
            <person name="Han J."/>
            <person name="Lapidus A."/>
            <person name="Cheng J.-F."/>
            <person name="Goodwin L."/>
            <person name="Pitluck S."/>
            <person name="Peters L."/>
            <person name="Zhang X."/>
            <person name="Detter J.C."/>
            <person name="Han C."/>
            <person name="Tapia R."/>
            <person name="Land M."/>
            <person name="Hauser L."/>
            <person name="Kyrpides N."/>
            <person name="Ivanova N."/>
            <person name="Pagani I."/>
            <person name="Brau L."/>
            <person name="Yates R."/>
            <person name="O'Hara G."/>
            <person name="Rui T."/>
            <person name="Howieson J."/>
            <person name="Reeve W."/>
            <person name="Woyke T."/>
        </authorList>
    </citation>
    <scope>NUCLEOTIDE SEQUENCE [LARGE SCALE GENOMIC DNA]</scope>
    <source>
        <strain evidence="1 2">WSM3557</strain>
    </source>
</reference>